<reference evidence="2" key="2">
    <citation type="submission" date="2022-01" db="EMBL/GenBank/DDBJ databases">
        <authorList>
            <person name="Yamashiro T."/>
            <person name="Shiraishi A."/>
            <person name="Satake H."/>
            <person name="Nakayama K."/>
        </authorList>
    </citation>
    <scope>NUCLEOTIDE SEQUENCE</scope>
</reference>
<sequence>MYSFKSENIIPSRGLACLIVKAIIDESYKWHRRLGHVNFKNLNKLVKGNLVRGLPSKIFQNDHTCVACQKGKQHKASYKDKTMSCISQPLQILHMDLFRPTSVRSLNHKTYCLVITDDFSRMINGTELRTRLIKFCGSKESRGNTVMPELHNKMEFSKERTGPLLRLLELCYQVYFYLTLFGLKQLELLVMSLNRYGVLESCPKHNMVAYLEKTDGNTEFHEIITILTQCPFPLCAHLVAALSISEASIRSDLLFDDADGIDSLPNQAIFDAIQLMGNSGVFCEDKLKAPELHKKMRLTNSQYGVSLLFTYAETVDKETHMAEPNNYITATRKNFVSNDNKGRMVEKCIVEIQGTFLEKIRNDAFNGNKGENAYEHINKFLNVVGPIKINGLTQDRFWLSIFLVSLTRAAYEWFTKECIGSITTWDSMIEKFIPKFYYLSNYNDDEDIEEEEDPNETKNAPKIFMIKIALFTRMENFKRGSYANIKTEWTSDPYLDINRIFGRDYEASNVSCTQENQKDNRIPEPSNCKSGISSEEILINDARQYITIKESEYLNYSKDSLDAYQELLCLIGDGWVMTTPDDE</sequence>
<dbReference type="InterPro" id="IPR036397">
    <property type="entry name" value="RNaseH_sf"/>
</dbReference>
<dbReference type="Gene3D" id="3.30.420.10">
    <property type="entry name" value="Ribonuclease H-like superfamily/Ribonuclease H"/>
    <property type="match status" value="1"/>
</dbReference>
<reference evidence="2" key="1">
    <citation type="journal article" date="2022" name="Int. J. Mol. Sci.">
        <title>Draft Genome of Tanacetum Coccineum: Genomic Comparison of Closely Related Tanacetum-Family Plants.</title>
        <authorList>
            <person name="Yamashiro T."/>
            <person name="Shiraishi A."/>
            <person name="Nakayama K."/>
            <person name="Satake H."/>
        </authorList>
    </citation>
    <scope>NUCLEOTIDE SEQUENCE</scope>
</reference>
<evidence type="ECO:0000313" key="2">
    <source>
        <dbReference type="EMBL" id="GJT20175.1"/>
    </source>
</evidence>
<feature type="domain" description="GAG-pre-integrase" evidence="1">
    <location>
        <begin position="2"/>
        <end position="73"/>
    </location>
</feature>
<protein>
    <submittedName>
        <fullName evidence="2">Ribonuclease H-like domain-containing protein</fullName>
    </submittedName>
</protein>
<dbReference type="InterPro" id="IPR025724">
    <property type="entry name" value="GAG-pre-integrase_dom"/>
</dbReference>
<dbReference type="PANTHER" id="PTHR42648:SF32">
    <property type="entry name" value="RIBONUCLEASE H-LIKE DOMAIN, GAG-PRE-INTEGRASE DOMAIN PROTEIN-RELATED"/>
    <property type="match status" value="1"/>
</dbReference>
<proteinExistence type="predicted"/>
<dbReference type="InterPro" id="IPR039537">
    <property type="entry name" value="Retrotran_Ty1/copia-like"/>
</dbReference>
<dbReference type="Proteomes" id="UP001151760">
    <property type="component" value="Unassembled WGS sequence"/>
</dbReference>
<organism evidence="2 3">
    <name type="scientific">Tanacetum coccineum</name>
    <dbReference type="NCBI Taxonomy" id="301880"/>
    <lineage>
        <taxon>Eukaryota</taxon>
        <taxon>Viridiplantae</taxon>
        <taxon>Streptophyta</taxon>
        <taxon>Embryophyta</taxon>
        <taxon>Tracheophyta</taxon>
        <taxon>Spermatophyta</taxon>
        <taxon>Magnoliopsida</taxon>
        <taxon>eudicotyledons</taxon>
        <taxon>Gunneridae</taxon>
        <taxon>Pentapetalae</taxon>
        <taxon>asterids</taxon>
        <taxon>campanulids</taxon>
        <taxon>Asterales</taxon>
        <taxon>Asteraceae</taxon>
        <taxon>Asteroideae</taxon>
        <taxon>Anthemideae</taxon>
        <taxon>Anthemidinae</taxon>
        <taxon>Tanacetum</taxon>
    </lineage>
</organism>
<dbReference type="Pfam" id="PF13976">
    <property type="entry name" value="gag_pre-integrs"/>
    <property type="match status" value="1"/>
</dbReference>
<name>A0ABQ5BZ56_9ASTR</name>
<evidence type="ECO:0000313" key="3">
    <source>
        <dbReference type="Proteomes" id="UP001151760"/>
    </source>
</evidence>
<accession>A0ABQ5BZ56</accession>
<comment type="caution">
    <text evidence="2">The sequence shown here is derived from an EMBL/GenBank/DDBJ whole genome shotgun (WGS) entry which is preliminary data.</text>
</comment>
<evidence type="ECO:0000259" key="1">
    <source>
        <dbReference type="Pfam" id="PF13976"/>
    </source>
</evidence>
<gene>
    <name evidence="2" type="ORF">Tco_0878881</name>
</gene>
<dbReference type="PANTHER" id="PTHR42648">
    <property type="entry name" value="TRANSPOSASE, PUTATIVE-RELATED"/>
    <property type="match status" value="1"/>
</dbReference>
<keyword evidence="3" id="KW-1185">Reference proteome</keyword>
<dbReference type="EMBL" id="BQNB010013779">
    <property type="protein sequence ID" value="GJT20175.1"/>
    <property type="molecule type" value="Genomic_DNA"/>
</dbReference>